<evidence type="ECO:0000256" key="1">
    <source>
        <dbReference type="ARBA" id="ARBA00010641"/>
    </source>
</evidence>
<dbReference type="Pfam" id="PF13384">
    <property type="entry name" value="HTH_23"/>
    <property type="match status" value="1"/>
</dbReference>
<dbReference type="InterPro" id="IPR007627">
    <property type="entry name" value="RNA_pol_sigma70_r2"/>
</dbReference>
<dbReference type="GO" id="GO:0003677">
    <property type="term" value="F:DNA binding"/>
    <property type="evidence" value="ECO:0007669"/>
    <property type="project" value="UniProtKB-KW"/>
</dbReference>
<protein>
    <submittedName>
        <fullName evidence="7">Putative lipoprotein</fullName>
    </submittedName>
</protein>
<proteinExistence type="inferred from homology"/>
<dbReference type="PANTHER" id="PTHR43133:SF8">
    <property type="entry name" value="RNA POLYMERASE SIGMA FACTOR HI_1459-RELATED"/>
    <property type="match status" value="1"/>
</dbReference>
<dbReference type="RefSeq" id="WP_240672833.1">
    <property type="nucleotide sequence ID" value="NZ_CP034669.1"/>
</dbReference>
<dbReference type="NCBIfam" id="TIGR02937">
    <property type="entry name" value="sigma70-ECF"/>
    <property type="match status" value="1"/>
</dbReference>
<keyword evidence="2" id="KW-0805">Transcription regulation</keyword>
<dbReference type="AlphaFoldDB" id="A0A410RQ94"/>
<dbReference type="SUPFAM" id="SSF88659">
    <property type="entry name" value="Sigma3 and sigma4 domains of RNA polymerase sigma factors"/>
    <property type="match status" value="1"/>
</dbReference>
<reference evidence="7 8" key="1">
    <citation type="submission" date="2018-12" db="EMBL/GenBank/DDBJ databases">
        <title>Complete Genome Sequence of the Corallopyronin A producing Myxobacterium Corallococcus coralloides B035.</title>
        <authorList>
            <person name="Bouhired S.M."/>
            <person name="Rupp O."/>
            <person name="Blom J."/>
            <person name="Schaeberle T.F."/>
            <person name="Kehraus S."/>
            <person name="Schiefer A."/>
            <person name="Pfarr K."/>
            <person name="Goesmann A."/>
            <person name="Hoerauf A."/>
            <person name="Koenig G.M."/>
        </authorList>
    </citation>
    <scope>NUCLEOTIDE SEQUENCE [LARGE SCALE GENOMIC DNA]</scope>
    <source>
        <strain evidence="7 8">B035</strain>
    </source>
</reference>
<dbReference type="PANTHER" id="PTHR43133">
    <property type="entry name" value="RNA POLYMERASE ECF-TYPE SIGMA FACTO"/>
    <property type="match status" value="1"/>
</dbReference>
<dbReference type="EMBL" id="CP034669">
    <property type="protein sequence ID" value="QAT84018.1"/>
    <property type="molecule type" value="Genomic_DNA"/>
</dbReference>
<keyword evidence="4" id="KW-0238">DNA-binding</keyword>
<dbReference type="GO" id="GO:0016987">
    <property type="term" value="F:sigma factor activity"/>
    <property type="evidence" value="ECO:0007669"/>
    <property type="project" value="UniProtKB-KW"/>
</dbReference>
<dbReference type="GO" id="GO:0006352">
    <property type="term" value="P:DNA-templated transcription initiation"/>
    <property type="evidence" value="ECO:0007669"/>
    <property type="project" value="InterPro"/>
</dbReference>
<keyword evidence="3" id="KW-0731">Sigma factor</keyword>
<dbReference type="InterPro" id="IPR039425">
    <property type="entry name" value="RNA_pol_sigma-70-like"/>
</dbReference>
<gene>
    <name evidence="7" type="primary">rpoE5</name>
    <name evidence="7" type="ORF">EJ065_2439</name>
</gene>
<dbReference type="Proteomes" id="UP000288758">
    <property type="component" value="Chromosome"/>
</dbReference>
<keyword evidence="7" id="KW-0449">Lipoprotein</keyword>
<dbReference type="Gene3D" id="1.10.1740.10">
    <property type="match status" value="1"/>
</dbReference>
<dbReference type="SUPFAM" id="SSF88946">
    <property type="entry name" value="Sigma2 domain of RNA polymerase sigma factors"/>
    <property type="match status" value="1"/>
</dbReference>
<dbReference type="InterPro" id="IPR036388">
    <property type="entry name" value="WH-like_DNA-bd_sf"/>
</dbReference>
<evidence type="ECO:0000256" key="2">
    <source>
        <dbReference type="ARBA" id="ARBA00023015"/>
    </source>
</evidence>
<comment type="similarity">
    <text evidence="1">Belongs to the sigma-70 factor family. ECF subfamily.</text>
</comment>
<name>A0A410RQ94_CORCK</name>
<evidence type="ECO:0000259" key="6">
    <source>
        <dbReference type="Pfam" id="PF04542"/>
    </source>
</evidence>
<evidence type="ECO:0000313" key="8">
    <source>
        <dbReference type="Proteomes" id="UP000288758"/>
    </source>
</evidence>
<evidence type="ECO:0000256" key="5">
    <source>
        <dbReference type="ARBA" id="ARBA00023163"/>
    </source>
</evidence>
<dbReference type="InterPro" id="IPR014284">
    <property type="entry name" value="RNA_pol_sigma-70_dom"/>
</dbReference>
<accession>A0A410RQ94</accession>
<evidence type="ECO:0000313" key="7">
    <source>
        <dbReference type="EMBL" id="QAT84018.1"/>
    </source>
</evidence>
<keyword evidence="5" id="KW-0804">Transcription</keyword>
<dbReference type="InterPro" id="IPR013325">
    <property type="entry name" value="RNA_pol_sigma_r2"/>
</dbReference>
<dbReference type="Gene3D" id="1.10.10.10">
    <property type="entry name" value="Winged helix-like DNA-binding domain superfamily/Winged helix DNA-binding domain"/>
    <property type="match status" value="1"/>
</dbReference>
<organism evidence="7 8">
    <name type="scientific">Corallococcus coralloides</name>
    <name type="common">Myxococcus coralloides</name>
    <dbReference type="NCBI Taxonomy" id="184914"/>
    <lineage>
        <taxon>Bacteria</taxon>
        <taxon>Pseudomonadati</taxon>
        <taxon>Myxococcota</taxon>
        <taxon>Myxococcia</taxon>
        <taxon>Myxococcales</taxon>
        <taxon>Cystobacterineae</taxon>
        <taxon>Myxococcaceae</taxon>
        <taxon>Corallococcus</taxon>
    </lineage>
</organism>
<dbReference type="Pfam" id="PF04542">
    <property type="entry name" value="Sigma70_r2"/>
    <property type="match status" value="1"/>
</dbReference>
<dbReference type="InterPro" id="IPR013324">
    <property type="entry name" value="RNA_pol_sigma_r3/r4-like"/>
</dbReference>
<evidence type="ECO:0000256" key="4">
    <source>
        <dbReference type="ARBA" id="ARBA00023125"/>
    </source>
</evidence>
<sequence>MTGPTPLALKVVPSRPNEDRRAVLRELYVKYGGSVRERCRYLLKDASRAEDAMHDVFARALVHGESFRAEASPLTWLMKIATHHCLNQLRSEGAAWRKWFARDEAARSEGHGGAEAMETRDLVRKLLSRVDAETQAAAIYYHVDGMTLEEVAAVLGRSVPTVRKRLEHFAELGGEELSVR</sequence>
<feature type="domain" description="RNA polymerase sigma-70 region 2" evidence="6">
    <location>
        <begin position="27"/>
        <end position="93"/>
    </location>
</feature>
<evidence type="ECO:0000256" key="3">
    <source>
        <dbReference type="ARBA" id="ARBA00023082"/>
    </source>
</evidence>